<dbReference type="FunFam" id="3.30.390.30:FF:000001">
    <property type="entry name" value="Dihydrolipoyl dehydrogenase"/>
    <property type="match status" value="1"/>
</dbReference>
<evidence type="ECO:0000313" key="20">
    <source>
        <dbReference type="Proteomes" id="UP000555103"/>
    </source>
</evidence>
<keyword evidence="14" id="KW-0547">Nucleotide-binding</keyword>
<keyword evidence="20" id="KW-1185">Reference proteome</keyword>
<dbReference type="InterPro" id="IPR036188">
    <property type="entry name" value="FAD/NAD-bd_sf"/>
</dbReference>
<keyword evidence="5" id="KW-0963">Cytoplasm</keyword>
<dbReference type="InterPro" id="IPR023753">
    <property type="entry name" value="FAD/NAD-binding_dom"/>
</dbReference>
<reference evidence="19 20" key="1">
    <citation type="submission" date="2020-08" db="EMBL/GenBank/DDBJ databases">
        <title>Genomic Encyclopedia of Type Strains, Phase IV (KMG-IV): sequencing the most valuable type-strain genomes for metagenomic binning, comparative biology and taxonomic classification.</title>
        <authorList>
            <person name="Goeker M."/>
        </authorList>
    </citation>
    <scope>NUCLEOTIDE SEQUENCE [LARGE SCALE GENOMIC DNA]</scope>
    <source>
        <strain evidence="19 20">DSM 104969</strain>
    </source>
</reference>
<evidence type="ECO:0000256" key="5">
    <source>
        <dbReference type="ARBA" id="ARBA00022490"/>
    </source>
</evidence>
<feature type="binding site" evidence="14">
    <location>
        <begin position="180"/>
        <end position="187"/>
    </location>
    <ligand>
        <name>NAD(+)</name>
        <dbReference type="ChEBI" id="CHEBI:57540"/>
    </ligand>
</feature>
<evidence type="ECO:0000256" key="7">
    <source>
        <dbReference type="ARBA" id="ARBA00022827"/>
    </source>
</evidence>
<dbReference type="InterPro" id="IPR001100">
    <property type="entry name" value="Pyr_nuc-diS_OxRdtase"/>
</dbReference>
<feature type="binding site" evidence="14">
    <location>
        <position position="266"/>
    </location>
    <ligand>
        <name>NAD(+)</name>
        <dbReference type="ChEBI" id="CHEBI:57540"/>
    </ligand>
</feature>
<evidence type="ECO:0000256" key="4">
    <source>
        <dbReference type="ARBA" id="ARBA00016961"/>
    </source>
</evidence>
<comment type="catalytic activity">
    <reaction evidence="12 16">
        <text>N(6)-[(R)-dihydrolipoyl]-L-lysyl-[protein] + NAD(+) = N(6)-[(R)-lipoyl]-L-lysyl-[protein] + NADH + H(+)</text>
        <dbReference type="Rhea" id="RHEA:15045"/>
        <dbReference type="Rhea" id="RHEA-COMP:10474"/>
        <dbReference type="Rhea" id="RHEA-COMP:10475"/>
        <dbReference type="ChEBI" id="CHEBI:15378"/>
        <dbReference type="ChEBI" id="CHEBI:57540"/>
        <dbReference type="ChEBI" id="CHEBI:57945"/>
        <dbReference type="ChEBI" id="CHEBI:83099"/>
        <dbReference type="ChEBI" id="CHEBI:83100"/>
        <dbReference type="EC" id="1.8.1.4"/>
    </reaction>
</comment>
<dbReference type="SUPFAM" id="SSF55424">
    <property type="entry name" value="FAD/NAD-linked reductases, dimerisation (C-terminal) domain"/>
    <property type="match status" value="1"/>
</dbReference>
<feature type="active site" description="Proton acceptor" evidence="13">
    <location>
        <position position="438"/>
    </location>
</feature>
<comment type="miscellaneous">
    <text evidence="16">The active site is a redox-active disulfide bond.</text>
</comment>
<keyword evidence="10" id="KW-1015">Disulfide bond</keyword>
<evidence type="ECO:0000256" key="16">
    <source>
        <dbReference type="RuleBase" id="RU003692"/>
    </source>
</evidence>
<feature type="binding site" evidence="14">
    <location>
        <begin position="143"/>
        <end position="145"/>
    </location>
    <ligand>
        <name>FAD</name>
        <dbReference type="ChEBI" id="CHEBI:57692"/>
    </ligand>
</feature>
<dbReference type="PRINTS" id="PR00368">
    <property type="entry name" value="FADPNR"/>
</dbReference>
<evidence type="ECO:0000256" key="9">
    <source>
        <dbReference type="ARBA" id="ARBA00023027"/>
    </source>
</evidence>
<evidence type="ECO:0000256" key="12">
    <source>
        <dbReference type="ARBA" id="ARBA00049187"/>
    </source>
</evidence>
<proteinExistence type="inferred from homology"/>
<dbReference type="Pfam" id="PF07992">
    <property type="entry name" value="Pyr_redox_2"/>
    <property type="match status" value="1"/>
</dbReference>
<evidence type="ECO:0000256" key="3">
    <source>
        <dbReference type="ARBA" id="ARBA00012608"/>
    </source>
</evidence>
<evidence type="ECO:0000256" key="1">
    <source>
        <dbReference type="ARBA" id="ARBA00004496"/>
    </source>
</evidence>
<dbReference type="GO" id="GO:0050660">
    <property type="term" value="F:flavin adenine dinucleotide binding"/>
    <property type="evidence" value="ECO:0007669"/>
    <property type="project" value="InterPro"/>
</dbReference>
<feature type="binding site" evidence="14">
    <location>
        <position position="50"/>
    </location>
    <ligand>
        <name>FAD</name>
        <dbReference type="ChEBI" id="CHEBI:57692"/>
    </ligand>
</feature>
<evidence type="ECO:0000256" key="8">
    <source>
        <dbReference type="ARBA" id="ARBA00023002"/>
    </source>
</evidence>
<name>A0A840D1G5_9BACT</name>
<dbReference type="Gene3D" id="3.50.50.60">
    <property type="entry name" value="FAD/NAD(P)-binding domain"/>
    <property type="match status" value="2"/>
</dbReference>
<dbReference type="GO" id="GO:0005737">
    <property type="term" value="C:cytoplasm"/>
    <property type="evidence" value="ECO:0007669"/>
    <property type="project" value="UniProtKB-SubCell"/>
</dbReference>
<feature type="domain" description="FAD/NAD(P)-binding" evidence="18">
    <location>
        <begin position="4"/>
        <end position="321"/>
    </location>
</feature>
<dbReference type="Pfam" id="PF02852">
    <property type="entry name" value="Pyr_redox_dim"/>
    <property type="match status" value="1"/>
</dbReference>
<dbReference type="PROSITE" id="PS00076">
    <property type="entry name" value="PYRIDINE_REDOX_1"/>
    <property type="match status" value="1"/>
</dbReference>
<evidence type="ECO:0000259" key="17">
    <source>
        <dbReference type="Pfam" id="PF02852"/>
    </source>
</evidence>
<keyword evidence="11 16" id="KW-0676">Redox-active center</keyword>
<dbReference type="NCBIfam" id="TIGR01350">
    <property type="entry name" value="lipoamide_DH"/>
    <property type="match status" value="1"/>
</dbReference>
<dbReference type="InterPro" id="IPR016156">
    <property type="entry name" value="FAD/NAD-linked_Rdtase_dimer_sf"/>
</dbReference>
<dbReference type="Gene3D" id="3.30.390.30">
    <property type="match status" value="1"/>
</dbReference>
<dbReference type="PIRSF" id="PIRSF000350">
    <property type="entry name" value="Mercury_reductase_MerA"/>
    <property type="match status" value="1"/>
</dbReference>
<dbReference type="PANTHER" id="PTHR22912:SF217">
    <property type="entry name" value="DIHYDROLIPOYL DEHYDROGENASE"/>
    <property type="match status" value="1"/>
</dbReference>
<keyword evidence="7 14" id="KW-0274">FAD</keyword>
<dbReference type="EC" id="1.8.1.4" evidence="3 16"/>
<comment type="caution">
    <text evidence="19">The sequence shown here is derived from an EMBL/GenBank/DDBJ whole genome shotgun (WGS) entry which is preliminary data.</text>
</comment>
<dbReference type="PRINTS" id="PR00411">
    <property type="entry name" value="PNDRDTASEI"/>
</dbReference>
<dbReference type="GO" id="GO:0004148">
    <property type="term" value="F:dihydrolipoyl dehydrogenase (NADH) activity"/>
    <property type="evidence" value="ECO:0007669"/>
    <property type="project" value="UniProtKB-EC"/>
</dbReference>
<dbReference type="AlphaFoldDB" id="A0A840D1G5"/>
<keyword evidence="9 14" id="KW-0520">NAD</keyword>
<comment type="subcellular location">
    <subcellularLocation>
        <location evidence="1">Cytoplasm</location>
    </subcellularLocation>
</comment>
<evidence type="ECO:0000259" key="18">
    <source>
        <dbReference type="Pfam" id="PF07992"/>
    </source>
</evidence>
<evidence type="ECO:0000256" key="13">
    <source>
        <dbReference type="PIRSR" id="PIRSR000350-2"/>
    </source>
</evidence>
<dbReference type="PANTHER" id="PTHR22912">
    <property type="entry name" value="DISULFIDE OXIDOREDUCTASE"/>
    <property type="match status" value="1"/>
</dbReference>
<evidence type="ECO:0000256" key="15">
    <source>
        <dbReference type="PIRSR" id="PIRSR000350-4"/>
    </source>
</evidence>
<evidence type="ECO:0000256" key="2">
    <source>
        <dbReference type="ARBA" id="ARBA00007532"/>
    </source>
</evidence>
<organism evidence="19 20">
    <name type="scientific">Dysgonomonas hofstadii</name>
    <dbReference type="NCBI Taxonomy" id="637886"/>
    <lineage>
        <taxon>Bacteria</taxon>
        <taxon>Pseudomonadati</taxon>
        <taxon>Bacteroidota</taxon>
        <taxon>Bacteroidia</taxon>
        <taxon>Bacteroidales</taxon>
        <taxon>Dysgonomonadaceae</taxon>
        <taxon>Dysgonomonas</taxon>
    </lineage>
</organism>
<dbReference type="Proteomes" id="UP000555103">
    <property type="component" value="Unassembled WGS sequence"/>
</dbReference>
<dbReference type="InterPro" id="IPR006258">
    <property type="entry name" value="Lipoamide_DH"/>
</dbReference>
<keyword evidence="8 16" id="KW-0560">Oxidoreductase</keyword>
<keyword evidence="6 16" id="KW-0285">Flavoprotein</keyword>
<feature type="domain" description="Pyridine nucleotide-disulphide oxidoreductase dimerisation" evidence="17">
    <location>
        <begin position="340"/>
        <end position="447"/>
    </location>
</feature>
<evidence type="ECO:0000256" key="14">
    <source>
        <dbReference type="PIRSR" id="PIRSR000350-3"/>
    </source>
</evidence>
<accession>A0A840D1G5</accession>
<evidence type="ECO:0000256" key="11">
    <source>
        <dbReference type="ARBA" id="ARBA00023284"/>
    </source>
</evidence>
<feature type="disulfide bond" description="Redox-active" evidence="15">
    <location>
        <begin position="41"/>
        <end position="46"/>
    </location>
</feature>
<evidence type="ECO:0000256" key="10">
    <source>
        <dbReference type="ARBA" id="ARBA00023157"/>
    </source>
</evidence>
<dbReference type="EMBL" id="JACIEP010000024">
    <property type="protein sequence ID" value="MBB4038163.1"/>
    <property type="molecule type" value="Genomic_DNA"/>
</dbReference>
<gene>
    <name evidence="19" type="ORF">GGR21_004092</name>
</gene>
<evidence type="ECO:0000256" key="6">
    <source>
        <dbReference type="ARBA" id="ARBA00022630"/>
    </source>
</evidence>
<evidence type="ECO:0000313" key="19">
    <source>
        <dbReference type="EMBL" id="MBB4038163.1"/>
    </source>
</evidence>
<dbReference type="GO" id="GO:0006103">
    <property type="term" value="P:2-oxoglutarate metabolic process"/>
    <property type="evidence" value="ECO:0007669"/>
    <property type="project" value="TreeGrafter"/>
</dbReference>
<feature type="binding site" evidence="14">
    <location>
        <position position="306"/>
    </location>
    <ligand>
        <name>FAD</name>
        <dbReference type="ChEBI" id="CHEBI:57692"/>
    </ligand>
</feature>
<dbReference type="InterPro" id="IPR050151">
    <property type="entry name" value="Class-I_Pyr_Nuc-Dis_Oxidored"/>
</dbReference>
<sequence length="451" mass="48299">MTLYDIAIIGGGPAGYTAAERAAANGLKTILFEKNALGGVCLNEGCIPTKTLLYSAKTLDSIKSAPKYGVSIEGSPDFDLGKIIARKQKTVRKLVAGIKQKLAAHEVTVINSEATIEGEDGERNILISYNGETITAEKVLLCTGSETIVPPIKGLAESGYWTSKEALDNKEAPDSLAIIGGGVIGIEFASFFNSLGTKVTVIEMLPEILGAMDKELSAMLRAEYAKRGIDFYLETKVIAIEGVNVIIEKDGEQSQIEAGQILLSTGRRPVTANLNVDKLGIEMFRSGIKVNECMQTSHPNVYACGDITGYSLLAHTAVREGEVAVNHITGKKDRMSYKAIPGVVYTNPEIAGVGQTEEELTAKGEPFRVLKLPMAYSGRFVAENEMGNGTCKLIIGGKDEIIGCHMLGNPASELIVIAGIAIEKGFTVEEFQKIVFPHPTVGEIIHETLFS</sequence>
<feature type="binding site" evidence="14">
    <location>
        <position position="203"/>
    </location>
    <ligand>
        <name>NAD(+)</name>
        <dbReference type="ChEBI" id="CHEBI:57540"/>
    </ligand>
</feature>
<dbReference type="InterPro" id="IPR012999">
    <property type="entry name" value="Pyr_OxRdtase_I_AS"/>
</dbReference>
<dbReference type="RefSeq" id="WP_183308972.1">
    <property type="nucleotide sequence ID" value="NZ_JACIEP010000024.1"/>
</dbReference>
<dbReference type="SUPFAM" id="SSF51905">
    <property type="entry name" value="FAD/NAD(P)-binding domain"/>
    <property type="match status" value="1"/>
</dbReference>
<dbReference type="InterPro" id="IPR004099">
    <property type="entry name" value="Pyr_nucl-diS_OxRdtase_dimer"/>
</dbReference>
<comment type="cofactor">
    <cofactor evidence="14 16">
        <name>FAD</name>
        <dbReference type="ChEBI" id="CHEBI:57692"/>
    </cofactor>
    <text evidence="14 16">Binds 1 FAD per subunit.</text>
</comment>
<comment type="similarity">
    <text evidence="2 16">Belongs to the class-I pyridine nucleotide-disulfide oxidoreductase family.</text>
</comment>
<protein>
    <recommendedName>
        <fullName evidence="4 16">Dihydrolipoyl dehydrogenase</fullName>
        <ecNumber evidence="3 16">1.8.1.4</ecNumber>
    </recommendedName>
</protein>